<dbReference type="PRINTS" id="PR00181">
    <property type="entry name" value="MALTOSEBP"/>
</dbReference>
<dbReference type="PANTHER" id="PTHR30061">
    <property type="entry name" value="MALTOSE-BINDING PERIPLASMIC PROTEIN"/>
    <property type="match status" value="1"/>
</dbReference>
<dbReference type="PATRIC" id="fig|28037.209.peg.1691"/>
<proteinExistence type="inferred from homology"/>
<dbReference type="Gene3D" id="3.40.190.10">
    <property type="entry name" value="Periplasmic binding protein-like II"/>
    <property type="match status" value="2"/>
</dbReference>
<comment type="subcellular location">
    <subcellularLocation>
        <location evidence="6">Cell membrane</location>
        <topology evidence="6">Lipid-anchor</topology>
    </subcellularLocation>
</comment>
<keyword evidence="2 6" id="KW-0813">Transport</keyword>
<reference evidence="7 9" key="1">
    <citation type="submission" date="2015-02" db="EMBL/GenBank/DDBJ databases">
        <title>Evolution of amylase-binding proteins of oral streptococcal species.</title>
        <authorList>
            <person name="Haase E.M."/>
        </authorList>
    </citation>
    <scope>NUCLEOTIDE SEQUENCE [LARGE SCALE GENOMIC DNA]</scope>
    <source>
        <strain evidence="7 9">COL85/1862</strain>
    </source>
</reference>
<keyword evidence="6" id="KW-1003">Cell membrane</keyword>
<dbReference type="PROSITE" id="PS51257">
    <property type="entry name" value="PROKAR_LIPOPROTEIN"/>
    <property type="match status" value="1"/>
</dbReference>
<dbReference type="GO" id="GO:0055052">
    <property type="term" value="C:ATP-binding cassette (ABC) transporter complex, substrate-binding subunit-containing"/>
    <property type="evidence" value="ECO:0007669"/>
    <property type="project" value="TreeGrafter"/>
</dbReference>
<dbReference type="GO" id="GO:0015144">
    <property type="term" value="F:carbohydrate transmembrane transporter activity"/>
    <property type="evidence" value="ECO:0007669"/>
    <property type="project" value="InterPro"/>
</dbReference>
<protein>
    <recommendedName>
        <fullName evidence="5 6">Maltodextrin-binding protein</fullName>
    </recommendedName>
</protein>
<dbReference type="Pfam" id="PF13416">
    <property type="entry name" value="SBP_bac_8"/>
    <property type="match status" value="1"/>
</dbReference>
<dbReference type="EMBL" id="JYGM01000010">
    <property type="protein sequence ID" value="KJQ61017.1"/>
    <property type="molecule type" value="Genomic_DNA"/>
</dbReference>
<evidence type="ECO:0000313" key="9">
    <source>
        <dbReference type="Proteomes" id="UP000033657"/>
    </source>
</evidence>
<name>A0A0F2CQD1_STROR</name>
<keyword evidence="6" id="KW-0449">Lipoprotein</keyword>
<keyword evidence="6" id="KW-0472">Membrane</keyword>
<dbReference type="PANTHER" id="PTHR30061:SF50">
    <property type="entry name" value="MALTOSE_MALTODEXTRIN-BINDING PERIPLASMIC PROTEIN"/>
    <property type="match status" value="1"/>
</dbReference>
<evidence type="ECO:0000313" key="8">
    <source>
        <dbReference type="EMBL" id="KJQ61176.1"/>
    </source>
</evidence>
<dbReference type="Proteomes" id="UP000033657">
    <property type="component" value="Unassembled WGS sequence"/>
</dbReference>
<keyword evidence="3 6" id="KW-0762">Sugar transport</keyword>
<dbReference type="InterPro" id="IPR006059">
    <property type="entry name" value="SBP"/>
</dbReference>
<gene>
    <name evidence="7" type="primary">malX_1</name>
    <name evidence="8" type="synonym">malX_2</name>
    <name evidence="7" type="ORF">TZ87_01718</name>
    <name evidence="8" type="ORF">TZ87_01883</name>
</gene>
<dbReference type="RefSeq" id="WP_045593724.1">
    <property type="nucleotide sequence ID" value="NZ_JYGM01000010.1"/>
</dbReference>
<accession>A0A0F2CQD1</accession>
<dbReference type="InterPro" id="IPR006061">
    <property type="entry name" value="SBP_1_CS"/>
</dbReference>
<dbReference type="GO" id="GO:1901982">
    <property type="term" value="F:maltose binding"/>
    <property type="evidence" value="ECO:0007669"/>
    <property type="project" value="TreeGrafter"/>
</dbReference>
<feature type="chain" id="PRO_5039734117" description="Maltodextrin-binding protein" evidence="6">
    <location>
        <begin position="25"/>
        <end position="426"/>
    </location>
</feature>
<keyword evidence="4 6" id="KW-0732">Signal</keyword>
<dbReference type="SUPFAM" id="SSF53850">
    <property type="entry name" value="Periplasmic binding protein-like II"/>
    <property type="match status" value="1"/>
</dbReference>
<evidence type="ECO:0000313" key="7">
    <source>
        <dbReference type="EMBL" id="KJQ61017.1"/>
    </source>
</evidence>
<dbReference type="GO" id="GO:0015768">
    <property type="term" value="P:maltose transport"/>
    <property type="evidence" value="ECO:0007669"/>
    <property type="project" value="TreeGrafter"/>
</dbReference>
<evidence type="ECO:0000256" key="1">
    <source>
        <dbReference type="ARBA" id="ARBA00008520"/>
    </source>
</evidence>
<dbReference type="EMBL" id="JYGM01000010">
    <property type="protein sequence ID" value="KJQ61176.1"/>
    <property type="molecule type" value="Genomic_DNA"/>
</dbReference>
<evidence type="ECO:0000256" key="3">
    <source>
        <dbReference type="ARBA" id="ARBA00022597"/>
    </source>
</evidence>
<evidence type="ECO:0000256" key="5">
    <source>
        <dbReference type="ARBA" id="ARBA00030303"/>
    </source>
</evidence>
<dbReference type="OrthoDB" id="9766758at2"/>
<feature type="signal peptide" evidence="6">
    <location>
        <begin position="1"/>
        <end position="24"/>
    </location>
</feature>
<evidence type="ECO:0000256" key="6">
    <source>
        <dbReference type="RuleBase" id="RU365005"/>
    </source>
</evidence>
<comment type="similarity">
    <text evidence="1 6">Belongs to the bacterial solute-binding protein 1 family.</text>
</comment>
<organism evidence="7 9">
    <name type="scientific">Streptococcus oralis subsp. oralis</name>
    <dbReference type="NCBI Taxonomy" id="1891914"/>
    <lineage>
        <taxon>Bacteria</taxon>
        <taxon>Bacillati</taxon>
        <taxon>Bacillota</taxon>
        <taxon>Bacilli</taxon>
        <taxon>Lactobacillales</taxon>
        <taxon>Streptococcaceae</taxon>
        <taxon>Streptococcus</taxon>
    </lineage>
</organism>
<evidence type="ECO:0000256" key="4">
    <source>
        <dbReference type="ARBA" id="ARBA00022729"/>
    </source>
</evidence>
<sequence>MSSKFMKSAAVLGTATLASLLLVACGSKTADKATDASSSEAMEAKELTVYVDEGYKSYIEEVAKAYEKDSGVKVTVKTGDALGGLDKLSLDNQSGNVPDVMMAPYDRVGSLGSDGQLSEVKLSDGAKTDDTTKSLVTSANGKVYGAPAVIESLVMYYNKDLIKEAPKTFADLENLAKDSKYAFAGEDGKTTAFLADWTNFYYAYGLLAGNGGYVFGQNGKDPKDIGLANEGSITAINYAKSWYEKWPKGMQDTEGAPNLIQTHFQEGKTAAIIDGPWKAQAFKDAKVNYGVATIPTLPNGKEYTAFGGGKAWVIPQAVKNLEASQKFVDFLVSTEQQKVLYDKTNEIPANTEARSYAEGKNDELTTAVIKQFKNTQPLPNISQMSAVWDPAKNMLFEAVSGQKDAKTAANDAVTLIKETIKQKFGE</sequence>
<dbReference type="GO" id="GO:0042956">
    <property type="term" value="P:maltodextrin transmembrane transport"/>
    <property type="evidence" value="ECO:0007669"/>
    <property type="project" value="TreeGrafter"/>
</dbReference>
<dbReference type="InterPro" id="IPR006060">
    <property type="entry name" value="Maltose/Cyclodextrin-bd"/>
</dbReference>
<dbReference type="PROSITE" id="PS01037">
    <property type="entry name" value="SBP_BACTERIAL_1"/>
    <property type="match status" value="1"/>
</dbReference>
<comment type="caution">
    <text evidence="7">The sequence shown here is derived from an EMBL/GenBank/DDBJ whole genome shotgun (WGS) entry which is preliminary data.</text>
</comment>
<evidence type="ECO:0000256" key="2">
    <source>
        <dbReference type="ARBA" id="ARBA00022448"/>
    </source>
</evidence>
<dbReference type="AlphaFoldDB" id="A0A0F2CQD1"/>